<feature type="domain" description="UspA" evidence="2">
    <location>
        <begin position="1"/>
        <end position="138"/>
    </location>
</feature>
<comment type="similarity">
    <text evidence="1">Belongs to the universal stress protein A family.</text>
</comment>
<keyword evidence="5" id="KW-1185">Reference proteome</keyword>
<reference evidence="4 5" key="1">
    <citation type="submission" date="2016-09" db="EMBL/GenBank/DDBJ databases">
        <title>Rhizobium oryziradicis sp. nov., isolated from the root of rice.</title>
        <authorList>
            <person name="Zhao J."/>
            <person name="Zhang X."/>
        </authorList>
    </citation>
    <scope>NUCLEOTIDE SEQUENCE [LARGE SCALE GENOMIC DNA]</scope>
    <source>
        <strain evidence="4 5">14971</strain>
    </source>
</reference>
<evidence type="ECO:0000313" key="4">
    <source>
        <dbReference type="EMBL" id="OLP47756.1"/>
    </source>
</evidence>
<evidence type="ECO:0000259" key="2">
    <source>
        <dbReference type="Pfam" id="PF00582"/>
    </source>
</evidence>
<dbReference type="AlphaFoldDB" id="A0A1Q8ZZQ4"/>
<evidence type="ECO:0000313" key="6">
    <source>
        <dbReference type="Proteomes" id="UP000544107"/>
    </source>
</evidence>
<dbReference type="Gene3D" id="3.40.50.620">
    <property type="entry name" value="HUPs"/>
    <property type="match status" value="1"/>
</dbReference>
<dbReference type="Proteomes" id="UP000185598">
    <property type="component" value="Unassembled WGS sequence"/>
</dbReference>
<protein>
    <submittedName>
        <fullName evidence="3">Nucleotide-binding universal stress UspA family protein</fullName>
    </submittedName>
    <submittedName>
        <fullName evidence="4">Universal stress protein</fullName>
    </submittedName>
</protein>
<dbReference type="CDD" id="cd00293">
    <property type="entry name" value="USP-like"/>
    <property type="match status" value="1"/>
</dbReference>
<name>A0A1Q8ZZQ4_9HYPH</name>
<dbReference type="InterPro" id="IPR014729">
    <property type="entry name" value="Rossmann-like_a/b/a_fold"/>
</dbReference>
<comment type="caution">
    <text evidence="4">The sequence shown here is derived from an EMBL/GenBank/DDBJ whole genome shotgun (WGS) entry which is preliminary data.</text>
</comment>
<dbReference type="InterPro" id="IPR006016">
    <property type="entry name" value="UspA"/>
</dbReference>
<dbReference type="Proteomes" id="UP000544107">
    <property type="component" value="Unassembled WGS sequence"/>
</dbReference>
<dbReference type="EMBL" id="MKIN01000027">
    <property type="protein sequence ID" value="OLP47756.1"/>
    <property type="molecule type" value="Genomic_DNA"/>
</dbReference>
<evidence type="ECO:0000256" key="1">
    <source>
        <dbReference type="ARBA" id="ARBA00008791"/>
    </source>
</evidence>
<gene>
    <name evidence="4" type="ORF">BJF91_05145</name>
    <name evidence="3" type="ORF">GGQ71_001505</name>
</gene>
<accession>A0A1Q8ZZQ4</accession>
<evidence type="ECO:0000313" key="5">
    <source>
        <dbReference type="Proteomes" id="UP000185598"/>
    </source>
</evidence>
<sequence length="140" mass="15292">MYRKIIVPVDVGHAEKGEKILAKAQALLNDGGEIRLLSVVENLPSYIAIDIPQDLLEGGIEEARSKLNAMAAKLEPHLRPRVTMEIRVGSPAHEILAAATEQKADLIIIASHIPDFSNYLIGATADRVVRHARCSVLVDR</sequence>
<dbReference type="InterPro" id="IPR006015">
    <property type="entry name" value="Universal_stress_UspA"/>
</dbReference>
<dbReference type="SUPFAM" id="SSF52402">
    <property type="entry name" value="Adenine nucleotide alpha hydrolases-like"/>
    <property type="match status" value="1"/>
</dbReference>
<dbReference type="OrthoDB" id="9792500at2"/>
<dbReference type="EMBL" id="JACIED010000002">
    <property type="protein sequence ID" value="MBB4007242.1"/>
    <property type="molecule type" value="Genomic_DNA"/>
</dbReference>
<organism evidence="4 5">
    <name type="scientific">Allorhizobium taibaishanense</name>
    <dbReference type="NCBI Taxonomy" id="887144"/>
    <lineage>
        <taxon>Bacteria</taxon>
        <taxon>Pseudomonadati</taxon>
        <taxon>Pseudomonadota</taxon>
        <taxon>Alphaproteobacteria</taxon>
        <taxon>Hyphomicrobiales</taxon>
        <taxon>Rhizobiaceae</taxon>
        <taxon>Rhizobium/Agrobacterium group</taxon>
        <taxon>Allorhizobium</taxon>
    </lineage>
</organism>
<dbReference type="RefSeq" id="WP_075616936.1">
    <property type="nucleotide sequence ID" value="NZ_JACIED010000002.1"/>
</dbReference>
<evidence type="ECO:0000313" key="3">
    <source>
        <dbReference type="EMBL" id="MBB4007242.1"/>
    </source>
</evidence>
<dbReference type="PANTHER" id="PTHR46268:SF6">
    <property type="entry name" value="UNIVERSAL STRESS PROTEIN UP12"/>
    <property type="match status" value="1"/>
</dbReference>
<dbReference type="PANTHER" id="PTHR46268">
    <property type="entry name" value="STRESS RESPONSE PROTEIN NHAX"/>
    <property type="match status" value="1"/>
</dbReference>
<reference evidence="3 6" key="2">
    <citation type="submission" date="2020-08" db="EMBL/GenBank/DDBJ databases">
        <title>Genomic Encyclopedia of Type Strains, Phase IV (KMG-IV): sequencing the most valuable type-strain genomes for metagenomic binning, comparative biology and taxonomic classification.</title>
        <authorList>
            <person name="Goeker M."/>
        </authorList>
    </citation>
    <scope>NUCLEOTIDE SEQUENCE [LARGE SCALE GENOMIC DNA]</scope>
    <source>
        <strain evidence="3 6">DSM 100021</strain>
    </source>
</reference>
<dbReference type="Pfam" id="PF00582">
    <property type="entry name" value="Usp"/>
    <property type="match status" value="1"/>
</dbReference>
<proteinExistence type="inferred from homology"/>
<dbReference type="PRINTS" id="PR01438">
    <property type="entry name" value="UNVRSLSTRESS"/>
</dbReference>
<dbReference type="STRING" id="887144.BJF91_05145"/>